<dbReference type="SUPFAM" id="SSF51658">
    <property type="entry name" value="Xylose isomerase-like"/>
    <property type="match status" value="1"/>
</dbReference>
<keyword evidence="3" id="KW-0456">Lyase</keyword>
<evidence type="ECO:0000313" key="3">
    <source>
        <dbReference type="EMBL" id="QDU63152.1"/>
    </source>
</evidence>
<dbReference type="AlphaFoldDB" id="A0A518B880"/>
<dbReference type="EC" id="4.2.1.44" evidence="3"/>
<feature type="compositionally biased region" description="Polar residues" evidence="1">
    <location>
        <begin position="223"/>
        <end position="233"/>
    </location>
</feature>
<dbReference type="Pfam" id="PF01261">
    <property type="entry name" value="AP_endonuc_2"/>
    <property type="match status" value="1"/>
</dbReference>
<accession>A0A518B880</accession>
<organism evidence="3 4">
    <name type="scientific">Kolteria novifilia</name>
    <dbReference type="NCBI Taxonomy" id="2527975"/>
    <lineage>
        <taxon>Bacteria</taxon>
        <taxon>Pseudomonadati</taxon>
        <taxon>Planctomycetota</taxon>
        <taxon>Planctomycetia</taxon>
        <taxon>Kolteriales</taxon>
        <taxon>Kolteriaceae</taxon>
        <taxon>Kolteria</taxon>
    </lineage>
</organism>
<sequence length="301" mass="32414">MRLAFDTHAYIDVQDFPIVACLERIAKAGYGGIDVAGTPDATSNPRAFTPERRRLIRGTVERLRMHVAAVNAQGDEPAPTPDNKIPNLKDAVDLASDLGAEIVSFSVPVEVPAGKDAWQVVVNSITEATRVGSSRHVALAVDGKSTHWLNKRPDDLEEFFGAVASEDFGVNFDPSLLAIEGGDPVAFVKRFGKRIRHVVLRDFVLLPVEPPKEGKTGEAGATKSEQPPTTASEPTKPVVEYRIPGTGSMKYTPIFQALHDVGYKGALTVVANPGVKFDDAVDLAYEKMSLAMGQVNNEPGK</sequence>
<feature type="region of interest" description="Disordered" evidence="1">
    <location>
        <begin position="211"/>
        <end position="237"/>
    </location>
</feature>
<dbReference type="Gene3D" id="3.20.20.150">
    <property type="entry name" value="Divalent-metal-dependent TIM barrel enzymes"/>
    <property type="match status" value="1"/>
</dbReference>
<name>A0A518B880_9BACT</name>
<keyword evidence="4" id="KW-1185">Reference proteome</keyword>
<reference evidence="3 4" key="1">
    <citation type="submission" date="2019-02" db="EMBL/GenBank/DDBJ databases">
        <title>Deep-cultivation of Planctomycetes and their phenomic and genomic characterization uncovers novel biology.</title>
        <authorList>
            <person name="Wiegand S."/>
            <person name="Jogler M."/>
            <person name="Boedeker C."/>
            <person name="Pinto D."/>
            <person name="Vollmers J."/>
            <person name="Rivas-Marin E."/>
            <person name="Kohn T."/>
            <person name="Peeters S.H."/>
            <person name="Heuer A."/>
            <person name="Rast P."/>
            <person name="Oberbeckmann S."/>
            <person name="Bunk B."/>
            <person name="Jeske O."/>
            <person name="Meyerdierks A."/>
            <person name="Storesund J.E."/>
            <person name="Kallscheuer N."/>
            <person name="Luecker S."/>
            <person name="Lage O.M."/>
            <person name="Pohl T."/>
            <person name="Merkel B.J."/>
            <person name="Hornburger P."/>
            <person name="Mueller R.-W."/>
            <person name="Bruemmer F."/>
            <person name="Labrenz M."/>
            <person name="Spormann A.M."/>
            <person name="Op den Camp H."/>
            <person name="Overmann J."/>
            <person name="Amann R."/>
            <person name="Jetten M.S.M."/>
            <person name="Mascher T."/>
            <person name="Medema M.H."/>
            <person name="Devos D.P."/>
            <person name="Kaster A.-K."/>
            <person name="Ovreas L."/>
            <person name="Rohde M."/>
            <person name="Galperin M.Y."/>
            <person name="Jogler C."/>
        </authorList>
    </citation>
    <scope>NUCLEOTIDE SEQUENCE [LARGE SCALE GENOMIC DNA]</scope>
    <source>
        <strain evidence="3 4">Pan216</strain>
    </source>
</reference>
<dbReference type="InterPro" id="IPR036237">
    <property type="entry name" value="Xyl_isomerase-like_sf"/>
</dbReference>
<dbReference type="GO" id="GO:0050114">
    <property type="term" value="F:myo-inosose-2 dehydratase activity"/>
    <property type="evidence" value="ECO:0007669"/>
    <property type="project" value="UniProtKB-EC"/>
</dbReference>
<dbReference type="EMBL" id="CP036279">
    <property type="protein sequence ID" value="QDU63152.1"/>
    <property type="molecule type" value="Genomic_DNA"/>
</dbReference>
<dbReference type="RefSeq" id="WP_419192728.1">
    <property type="nucleotide sequence ID" value="NZ_CP036279.1"/>
</dbReference>
<gene>
    <name evidence="3" type="primary">iolE_1</name>
    <name evidence="3" type="ORF">Pan216_40270</name>
</gene>
<evidence type="ECO:0000313" key="4">
    <source>
        <dbReference type="Proteomes" id="UP000317093"/>
    </source>
</evidence>
<dbReference type="PANTHER" id="PTHR12110:SF21">
    <property type="entry name" value="XYLOSE ISOMERASE-LIKE TIM BARREL DOMAIN-CONTAINING PROTEIN"/>
    <property type="match status" value="1"/>
</dbReference>
<dbReference type="KEGG" id="knv:Pan216_40270"/>
<proteinExistence type="predicted"/>
<protein>
    <submittedName>
        <fullName evidence="3">Inosose dehydratase</fullName>
        <ecNumber evidence="3">4.2.1.44</ecNumber>
    </submittedName>
</protein>
<dbReference type="InterPro" id="IPR050312">
    <property type="entry name" value="IolE/XylAMocC-like"/>
</dbReference>
<dbReference type="Proteomes" id="UP000317093">
    <property type="component" value="Chromosome"/>
</dbReference>
<dbReference type="InterPro" id="IPR013022">
    <property type="entry name" value="Xyl_isomerase-like_TIM-brl"/>
</dbReference>
<evidence type="ECO:0000256" key="1">
    <source>
        <dbReference type="SAM" id="MobiDB-lite"/>
    </source>
</evidence>
<dbReference type="PANTHER" id="PTHR12110">
    <property type="entry name" value="HYDROXYPYRUVATE ISOMERASE"/>
    <property type="match status" value="1"/>
</dbReference>
<feature type="domain" description="Xylose isomerase-like TIM barrel" evidence="2">
    <location>
        <begin position="22"/>
        <end position="269"/>
    </location>
</feature>
<evidence type="ECO:0000259" key="2">
    <source>
        <dbReference type="Pfam" id="PF01261"/>
    </source>
</evidence>